<evidence type="ECO:0000313" key="1">
    <source>
        <dbReference type="EMBL" id="MEJ5094849.1"/>
    </source>
</evidence>
<comment type="caution">
    <text evidence="1">The sequence shown here is derived from an EMBL/GenBank/DDBJ whole genome shotgun (WGS) entry which is preliminary data.</text>
</comment>
<proteinExistence type="predicted"/>
<gene>
    <name evidence="1" type="ORF">WH159_09905</name>
</gene>
<dbReference type="RefSeq" id="WP_132883726.1">
    <property type="nucleotide sequence ID" value="NZ_JBBGZA010000001.1"/>
</dbReference>
<dbReference type="EMBL" id="JBBGZA010000001">
    <property type="protein sequence ID" value="MEJ5094849.1"/>
    <property type="molecule type" value="Genomic_DNA"/>
</dbReference>
<name>A0ABU8Q536_9SPHN</name>
<dbReference type="Proteomes" id="UP001380365">
    <property type="component" value="Unassembled WGS sequence"/>
</dbReference>
<accession>A0ABU8Q536</accession>
<keyword evidence="2" id="KW-1185">Reference proteome</keyword>
<organism evidence="1 2">
    <name type="scientific">Sphingomonas molluscorum</name>
    <dbReference type="NCBI Taxonomy" id="418184"/>
    <lineage>
        <taxon>Bacteria</taxon>
        <taxon>Pseudomonadati</taxon>
        <taxon>Pseudomonadota</taxon>
        <taxon>Alphaproteobacteria</taxon>
        <taxon>Sphingomonadales</taxon>
        <taxon>Sphingomonadaceae</taxon>
        <taxon>Sphingomonas</taxon>
    </lineage>
</organism>
<protein>
    <submittedName>
        <fullName evidence="1">Uncharacterized protein</fullName>
    </submittedName>
</protein>
<reference evidence="1 2" key="1">
    <citation type="submission" date="2023-12" db="EMBL/GenBank/DDBJ databases">
        <title>Gut-associated functions are favored during microbiome assembly across C. elegans life.</title>
        <authorList>
            <person name="Zimmermann J."/>
        </authorList>
    </citation>
    <scope>NUCLEOTIDE SEQUENCE [LARGE SCALE GENOMIC DNA]</scope>
    <source>
        <strain evidence="1 2">JUb134</strain>
    </source>
</reference>
<evidence type="ECO:0000313" key="2">
    <source>
        <dbReference type="Proteomes" id="UP001380365"/>
    </source>
</evidence>
<sequence length="267" mass="29474">MKTADALAGYREYPHVITRGVRQNRRWAMSVTNEPAQSHVAIRHYVFHGPGFLDGTGAVTAQGRRAVIAAFEKKASWSKASYCIVWSPSDCTWFDHDGAHRDGKRPPEGEIDDPWLGCRHGAMIEWCWTIELPTGGEWSHLCVRRLDRDLVEIAPGEPMVLANFDEPAHEGVPDPAEGMLAADGSLIAPKFYRGQPVTGIRDEWLLLGPVQAADDGVILRNPWPDHVRAACEEVAGMSLPSHLTDAAWRAIDPENPDIIYVGVQKAA</sequence>